<keyword evidence="3" id="KW-1185">Reference proteome</keyword>
<organism evidence="2 3">
    <name type="scientific">Nocardioides islandensis</name>
    <dbReference type="NCBI Taxonomy" id="433663"/>
    <lineage>
        <taxon>Bacteria</taxon>
        <taxon>Bacillati</taxon>
        <taxon>Actinomycetota</taxon>
        <taxon>Actinomycetes</taxon>
        <taxon>Propionibacteriales</taxon>
        <taxon>Nocardioidaceae</taxon>
        <taxon>Nocardioides</taxon>
    </lineage>
</organism>
<evidence type="ECO:0000313" key="2">
    <source>
        <dbReference type="EMBL" id="MBF4761811.1"/>
    </source>
</evidence>
<feature type="domain" description="Outer membrane channel protein CpnT-like N-terminal" evidence="1">
    <location>
        <begin position="133"/>
        <end position="264"/>
    </location>
</feature>
<dbReference type="Pfam" id="PF25547">
    <property type="entry name" value="WXG100_2"/>
    <property type="match status" value="1"/>
</dbReference>
<comment type="caution">
    <text evidence="2">The sequence shown here is derived from an EMBL/GenBank/DDBJ whole genome shotgun (WGS) entry which is preliminary data.</text>
</comment>
<evidence type="ECO:0000313" key="3">
    <source>
        <dbReference type="Proteomes" id="UP000640489"/>
    </source>
</evidence>
<evidence type="ECO:0000259" key="1">
    <source>
        <dbReference type="Pfam" id="PF25547"/>
    </source>
</evidence>
<accession>A0A930VC18</accession>
<protein>
    <recommendedName>
        <fullName evidence="1">Outer membrane channel protein CpnT-like N-terminal domain-containing protein</fullName>
    </recommendedName>
</protein>
<dbReference type="RefSeq" id="WP_194705000.1">
    <property type="nucleotide sequence ID" value="NZ_JADKPN010000001.1"/>
</dbReference>
<gene>
    <name evidence="2" type="ORF">ISU07_01620</name>
</gene>
<dbReference type="InterPro" id="IPR057746">
    <property type="entry name" value="CpnT-like_N"/>
</dbReference>
<dbReference type="EMBL" id="JADKPN010000001">
    <property type="protein sequence ID" value="MBF4761811.1"/>
    <property type="molecule type" value="Genomic_DNA"/>
</dbReference>
<sequence>MRVAVDAHGYGGAASALLGGNELAAQHYGTLTQKLVGCAGMAGDDVTSQEFARQYDAAAQEAVDGLDDLVDAFGSLASLVRRSHAHHRRANAAAAYGHPAADPDDPGFEPGTVDVGSVRLPTALGANDADLPQFWEQVLDHLEGYAWPNADTGRLRDAATSWWSAADDVERLVSGCDSAVARLETQQSPEIPLATRAVGDLRDVVVGLAVELRGVGDSCEEYAAVVEEHRAIVRGILTEMAVEAGLTVVAGAVVGFVTFGGGAAAGAALAGWRIASAAKKVLTTLRALHELARARAVARLTSVVERIGPLRSVLARLKRARRLRADASRLMCRTDLNDAQLANLSRYTKKLPAGAESTVITRGSDGAIHLSTKVPGRVPGSYAIYEKVVDASGRTIAYTKTKVAPDGSVLHIKHKLVP</sequence>
<dbReference type="Proteomes" id="UP000640489">
    <property type="component" value="Unassembled WGS sequence"/>
</dbReference>
<reference evidence="2" key="1">
    <citation type="submission" date="2020-11" db="EMBL/GenBank/DDBJ databases">
        <title>Nocardioides sp. nov., isolated from Soil of Cynanchum wilfordii Hemsley rhizosphere.</title>
        <authorList>
            <person name="Lee J.-S."/>
            <person name="Suh M.K."/>
            <person name="Kim J.-S."/>
        </authorList>
    </citation>
    <scope>NUCLEOTIDE SEQUENCE</scope>
    <source>
        <strain evidence="2">KCTC 19275</strain>
    </source>
</reference>
<name>A0A930VC18_9ACTN</name>
<proteinExistence type="predicted"/>
<dbReference type="AlphaFoldDB" id="A0A930VC18"/>